<reference evidence="5 6" key="1">
    <citation type="journal article" date="2024" name="Nat. Commun.">
        <title>Phylogenomics reveals the evolutionary origins of lichenization in chlorophyte algae.</title>
        <authorList>
            <person name="Puginier C."/>
            <person name="Libourel C."/>
            <person name="Otte J."/>
            <person name="Skaloud P."/>
            <person name="Haon M."/>
            <person name="Grisel S."/>
            <person name="Petersen M."/>
            <person name="Berrin J.G."/>
            <person name="Delaux P.M."/>
            <person name="Dal Grande F."/>
            <person name="Keller J."/>
        </authorList>
    </citation>
    <scope>NUCLEOTIDE SEQUENCE [LARGE SCALE GENOMIC DNA]</scope>
    <source>
        <strain evidence="5 6">SAG 245.80</strain>
    </source>
</reference>
<keyword evidence="2" id="KW-0206">Cytoskeleton</keyword>
<organism evidence="5 6">
    <name type="scientific">Elliptochloris bilobata</name>
    <dbReference type="NCBI Taxonomy" id="381761"/>
    <lineage>
        <taxon>Eukaryota</taxon>
        <taxon>Viridiplantae</taxon>
        <taxon>Chlorophyta</taxon>
        <taxon>core chlorophytes</taxon>
        <taxon>Trebouxiophyceae</taxon>
        <taxon>Trebouxiophyceae incertae sedis</taxon>
        <taxon>Elliptochloris clade</taxon>
        <taxon>Elliptochloris</taxon>
    </lineage>
</organism>
<comment type="caution">
    <text evidence="5">The sequence shown here is derived from an EMBL/GenBank/DDBJ whole genome shotgun (WGS) entry which is preliminary data.</text>
</comment>
<dbReference type="GO" id="GO:0005815">
    <property type="term" value="C:microtubule organizing center"/>
    <property type="evidence" value="ECO:0007669"/>
    <property type="project" value="InterPro"/>
</dbReference>
<dbReference type="InterPro" id="IPR018993">
    <property type="entry name" value="FOP_dimerisation-dom_N"/>
</dbReference>
<dbReference type="Gene3D" id="1.20.960.40">
    <property type="match status" value="1"/>
</dbReference>
<evidence type="ECO:0000259" key="4">
    <source>
        <dbReference type="Pfam" id="PF09398"/>
    </source>
</evidence>
<dbReference type="GO" id="GO:0034453">
    <property type="term" value="P:microtubule anchoring"/>
    <property type="evidence" value="ECO:0007669"/>
    <property type="project" value="InterPro"/>
</dbReference>
<feature type="compositionally biased region" description="Polar residues" evidence="3">
    <location>
        <begin position="199"/>
        <end position="217"/>
    </location>
</feature>
<accession>A0AAW1RN86</accession>
<keyword evidence="1" id="KW-0963">Cytoplasm</keyword>
<evidence type="ECO:0000313" key="6">
    <source>
        <dbReference type="Proteomes" id="UP001445335"/>
    </source>
</evidence>
<protein>
    <recommendedName>
        <fullName evidence="4">FGFR1 oncogene partner (FOP) N-terminal dimerisation domain-containing protein</fullName>
    </recommendedName>
</protein>
<gene>
    <name evidence="5" type="ORF">WJX81_004695</name>
</gene>
<feature type="region of interest" description="Disordered" evidence="3">
    <location>
        <begin position="197"/>
        <end position="217"/>
    </location>
</feature>
<evidence type="ECO:0000256" key="3">
    <source>
        <dbReference type="SAM" id="MobiDB-lite"/>
    </source>
</evidence>
<name>A0AAW1RN86_9CHLO</name>
<dbReference type="Pfam" id="PF09398">
    <property type="entry name" value="FOP_dimer"/>
    <property type="match status" value="1"/>
</dbReference>
<dbReference type="PANTHER" id="PTHR15431:SF4">
    <property type="entry name" value="PROTEIN TONNEAU 1B"/>
    <property type="match status" value="1"/>
</dbReference>
<proteinExistence type="predicted"/>
<keyword evidence="6" id="KW-1185">Reference proteome</keyword>
<dbReference type="PANTHER" id="PTHR15431">
    <property type="entry name" value="FGFR1 ONCOGENE PARTNER/LISH DOMAIN-CONTAINING PROTEIN"/>
    <property type="match status" value="1"/>
</dbReference>
<evidence type="ECO:0000256" key="2">
    <source>
        <dbReference type="ARBA" id="ARBA00023212"/>
    </source>
</evidence>
<feature type="domain" description="FGFR1 oncogene partner (FOP) N-terminal dimerisation" evidence="4">
    <location>
        <begin position="57"/>
        <end position="122"/>
    </location>
</feature>
<dbReference type="Proteomes" id="UP001445335">
    <property type="component" value="Unassembled WGS sequence"/>
</dbReference>
<dbReference type="EMBL" id="JALJOU010000030">
    <property type="protein sequence ID" value="KAK9835015.1"/>
    <property type="molecule type" value="Genomic_DNA"/>
</dbReference>
<dbReference type="AlphaFoldDB" id="A0AAW1RN86"/>
<sequence>MDEVKQVVSASLEKEGLLSSLRAELRACVFAALDEQEVSVNGCGLAQRVFNPKRAELMATDEGALLAALIKDFLVTTRLAFTLKVYEPEVRLGDDDISREQLAGILGLDAGGGEPLLLAVLQAHLHAYASQENGAEAGEEAQKVSAHGAGASCGVHASGAQPEAHALALRGGGSQAQEGAARPRCIGDELLTYSKEAKSSISAKDNNGGSDPSTNDP</sequence>
<evidence type="ECO:0000256" key="1">
    <source>
        <dbReference type="ARBA" id="ARBA00022490"/>
    </source>
</evidence>
<evidence type="ECO:0000313" key="5">
    <source>
        <dbReference type="EMBL" id="KAK9835015.1"/>
    </source>
</evidence>